<evidence type="ECO:0000313" key="2">
    <source>
        <dbReference type="Proteomes" id="UP000736787"/>
    </source>
</evidence>
<accession>A0A8T1LGG8</accession>
<sequence>MQQLVLEHDQFREESVTLRQNLARFRNFTLVIQSARNSVDPDLSGNYLADPTETHSDVPVRCIESRWQPVQNQPGFRVHFRQASPSFFFHPFTRQEFDAILRCHDNNTARNSSDLAWAGVYLGWNVYHGSVTPGKIFYSLMSDVVNEWTIRSAAS</sequence>
<protein>
    <submittedName>
        <fullName evidence="1">Uncharacterized protein</fullName>
    </submittedName>
</protein>
<organism evidence="1 2">
    <name type="scientific">Phytophthora cactorum</name>
    <dbReference type="NCBI Taxonomy" id="29920"/>
    <lineage>
        <taxon>Eukaryota</taxon>
        <taxon>Sar</taxon>
        <taxon>Stramenopiles</taxon>
        <taxon>Oomycota</taxon>
        <taxon>Peronosporomycetes</taxon>
        <taxon>Peronosporales</taxon>
        <taxon>Peronosporaceae</taxon>
        <taxon>Phytophthora</taxon>
    </lineage>
</organism>
<comment type="caution">
    <text evidence="1">The sequence shown here is derived from an EMBL/GenBank/DDBJ whole genome shotgun (WGS) entry which is preliminary data.</text>
</comment>
<name>A0A8T1LGG8_9STRA</name>
<proteinExistence type="predicted"/>
<dbReference type="Proteomes" id="UP000736787">
    <property type="component" value="Unassembled WGS sequence"/>
</dbReference>
<dbReference type="AlphaFoldDB" id="A0A8T1LGG8"/>
<reference evidence="1" key="1">
    <citation type="submission" date="2018-10" db="EMBL/GenBank/DDBJ databases">
        <title>Effector identification in a new, highly contiguous assembly of the strawberry crown rot pathogen Phytophthora cactorum.</title>
        <authorList>
            <person name="Armitage A.D."/>
            <person name="Nellist C.F."/>
            <person name="Bates H."/>
            <person name="Vickerstaff R.J."/>
            <person name="Harrison R.J."/>
        </authorList>
    </citation>
    <scope>NUCLEOTIDE SEQUENCE</scope>
    <source>
        <strain evidence="1">4040</strain>
    </source>
</reference>
<evidence type="ECO:0000313" key="1">
    <source>
        <dbReference type="EMBL" id="KAG2953757.1"/>
    </source>
</evidence>
<dbReference type="EMBL" id="RCMK01000021">
    <property type="protein sequence ID" value="KAG2953757.1"/>
    <property type="molecule type" value="Genomic_DNA"/>
</dbReference>
<gene>
    <name evidence="1" type="ORF">PC117_g1748</name>
</gene>